<evidence type="ECO:0000256" key="1">
    <source>
        <dbReference type="SAM" id="SignalP"/>
    </source>
</evidence>
<organism evidence="2 3">
    <name type="scientific">Dryococelus australis</name>
    <dbReference type="NCBI Taxonomy" id="614101"/>
    <lineage>
        <taxon>Eukaryota</taxon>
        <taxon>Metazoa</taxon>
        <taxon>Ecdysozoa</taxon>
        <taxon>Arthropoda</taxon>
        <taxon>Hexapoda</taxon>
        <taxon>Insecta</taxon>
        <taxon>Pterygota</taxon>
        <taxon>Neoptera</taxon>
        <taxon>Polyneoptera</taxon>
        <taxon>Phasmatodea</taxon>
        <taxon>Verophasmatodea</taxon>
        <taxon>Anareolatae</taxon>
        <taxon>Phasmatidae</taxon>
        <taxon>Eurycanthinae</taxon>
        <taxon>Dryococelus</taxon>
    </lineage>
</organism>
<accession>A0ABQ9HGQ1</accession>
<keyword evidence="3" id="KW-1185">Reference proteome</keyword>
<gene>
    <name evidence="2" type="ORF">PR048_015248</name>
</gene>
<proteinExistence type="predicted"/>
<evidence type="ECO:0000313" key="3">
    <source>
        <dbReference type="Proteomes" id="UP001159363"/>
    </source>
</evidence>
<sequence>MKIWMHTVTSPSNWMSQMMLLALLIKEELLKLIHLKSHTRGEDIFSVQLFLISDKSPIHKFVSITNDGNPALRGSSNGFLAQCRRDESFPKCLSCHCIIHQQSLCGKYLNMNEKMKVVVQTVNKIRAHHLQRRLFKDLLDELQMQYGELLLHCEARWLSKGKVLQCFIQLLPASTAFMKEQENTVINILEDLKMAFLIYLMDNLNDLNIKLQVKDKKLLKLYTK</sequence>
<feature type="chain" id="PRO_5045396775" description="SCAN domain-containing protein 3" evidence="1">
    <location>
        <begin position="31"/>
        <end position="224"/>
    </location>
</feature>
<dbReference type="PANTHER" id="PTHR45913">
    <property type="entry name" value="EPM2A-INTERACTING PROTEIN 1"/>
    <property type="match status" value="1"/>
</dbReference>
<dbReference type="Proteomes" id="UP001159363">
    <property type="component" value="Chromosome 4"/>
</dbReference>
<feature type="signal peptide" evidence="1">
    <location>
        <begin position="1"/>
        <end position="30"/>
    </location>
</feature>
<comment type="caution">
    <text evidence="2">The sequence shown here is derived from an EMBL/GenBank/DDBJ whole genome shotgun (WGS) entry which is preliminary data.</text>
</comment>
<reference evidence="2 3" key="1">
    <citation type="submission" date="2023-02" db="EMBL/GenBank/DDBJ databases">
        <title>LHISI_Scaffold_Assembly.</title>
        <authorList>
            <person name="Stuart O.P."/>
            <person name="Cleave R."/>
            <person name="Magrath M.J.L."/>
            <person name="Mikheyev A.S."/>
        </authorList>
    </citation>
    <scope>NUCLEOTIDE SEQUENCE [LARGE SCALE GENOMIC DNA]</scope>
    <source>
        <strain evidence="2">Daus_M_001</strain>
        <tissue evidence="2">Leg muscle</tissue>
    </source>
</reference>
<evidence type="ECO:0000313" key="2">
    <source>
        <dbReference type="EMBL" id="KAJ8883405.1"/>
    </source>
</evidence>
<keyword evidence="1" id="KW-0732">Signal</keyword>
<name>A0ABQ9HGQ1_9NEOP</name>
<evidence type="ECO:0008006" key="4">
    <source>
        <dbReference type="Google" id="ProtNLM"/>
    </source>
</evidence>
<dbReference type="PANTHER" id="PTHR45913:SF21">
    <property type="entry name" value="DUF4371 DOMAIN-CONTAINING PROTEIN"/>
    <property type="match status" value="1"/>
</dbReference>
<dbReference type="EMBL" id="JARBHB010000005">
    <property type="protein sequence ID" value="KAJ8883405.1"/>
    <property type="molecule type" value="Genomic_DNA"/>
</dbReference>
<protein>
    <recommendedName>
        <fullName evidence="4">SCAN domain-containing protein 3</fullName>
    </recommendedName>
</protein>